<dbReference type="InterPro" id="IPR000683">
    <property type="entry name" value="Gfo/Idh/MocA-like_OxRdtase_N"/>
</dbReference>
<dbReference type="InterPro" id="IPR036291">
    <property type="entry name" value="NAD(P)-bd_dom_sf"/>
</dbReference>
<evidence type="ECO:0000259" key="1">
    <source>
        <dbReference type="Pfam" id="PF01408"/>
    </source>
</evidence>
<sequence length="364" mass="38787">MKRIRLGMIGGGPGAMIGQVHRLAARMDGRFDLVGGVFSSDPDKGATFAQEIGSTAFASEAEMLHSGQIDAVAIVTPNHLHVPSARAALRAGIHVICDKPMGISVAECRALEADVAASGRVFVLTHNYTGYPMVRQARHMVRSGQIGTVQQVQVEYPQDWLARDAAGPRARQAAWRLDPARSGPGGALSDIGTHGHHLMRFITGLEITQLLAITARDVAQGGLDDSAQVTLRLDNRAMGALWCSQTAAGAENGLRIRIFGSDGALDWRQEDPDRLLWSDLSGPRRELTRGSPDLCDAATSATMLGRGHPEGFFAAFATIYRDAADEMLGLGPTLAPGVSDGTWGLRFVEACARSAQKGGTWVDI</sequence>
<dbReference type="Gene3D" id="3.40.50.720">
    <property type="entry name" value="NAD(P)-binding Rossmann-like Domain"/>
    <property type="match status" value="1"/>
</dbReference>
<dbReference type="SUPFAM" id="SSF55347">
    <property type="entry name" value="Glyceraldehyde-3-phosphate dehydrogenase-like, C-terminal domain"/>
    <property type="match status" value="1"/>
</dbReference>
<dbReference type="Gene3D" id="3.30.360.10">
    <property type="entry name" value="Dihydrodipicolinate Reductase, domain 2"/>
    <property type="match status" value="1"/>
</dbReference>
<evidence type="ECO:0000313" key="4">
    <source>
        <dbReference type="Proteomes" id="UP000553766"/>
    </source>
</evidence>
<dbReference type="GO" id="GO:0000166">
    <property type="term" value="F:nucleotide binding"/>
    <property type="evidence" value="ECO:0007669"/>
    <property type="project" value="InterPro"/>
</dbReference>
<dbReference type="Pfam" id="PF01408">
    <property type="entry name" value="GFO_IDH_MocA"/>
    <property type="match status" value="1"/>
</dbReference>
<dbReference type="PANTHER" id="PTHR43708:SF3">
    <property type="entry name" value="OXIDOREDUCTASE"/>
    <property type="match status" value="1"/>
</dbReference>
<feature type="domain" description="Gfo/Idh/MocA-like oxidoreductase N-terminal" evidence="1">
    <location>
        <begin position="4"/>
        <end position="123"/>
    </location>
</feature>
<dbReference type="InterPro" id="IPR051317">
    <property type="entry name" value="Gfo/Idh/MocA_oxidoreduct"/>
</dbReference>
<reference evidence="3 4" key="1">
    <citation type="submission" date="2020-08" db="EMBL/GenBank/DDBJ databases">
        <title>Genomic Encyclopedia of Type Strains, Phase IV (KMG-IV): sequencing the most valuable type-strain genomes for metagenomic binning, comparative biology and taxonomic classification.</title>
        <authorList>
            <person name="Goeker M."/>
        </authorList>
    </citation>
    <scope>NUCLEOTIDE SEQUENCE [LARGE SCALE GENOMIC DNA]</scope>
    <source>
        <strain evidence="3 4">DSM 103377</strain>
    </source>
</reference>
<dbReference type="Pfam" id="PF22725">
    <property type="entry name" value="GFO_IDH_MocA_C3"/>
    <property type="match status" value="1"/>
</dbReference>
<dbReference type="RefSeq" id="WP_184009353.1">
    <property type="nucleotide sequence ID" value="NZ_JACIJS010000003.1"/>
</dbReference>
<protein>
    <submittedName>
        <fullName evidence="3">Putative dehydrogenase</fullName>
    </submittedName>
</protein>
<comment type="caution">
    <text evidence="3">The sequence shown here is derived from an EMBL/GenBank/DDBJ whole genome shotgun (WGS) entry which is preliminary data.</text>
</comment>
<gene>
    <name evidence="3" type="ORF">FHS89_001098</name>
</gene>
<organism evidence="3 4">
    <name type="scientific">Rubricella aquisinus</name>
    <dbReference type="NCBI Taxonomy" id="2028108"/>
    <lineage>
        <taxon>Bacteria</taxon>
        <taxon>Pseudomonadati</taxon>
        <taxon>Pseudomonadota</taxon>
        <taxon>Alphaproteobacteria</taxon>
        <taxon>Rhodobacterales</taxon>
        <taxon>Paracoccaceae</taxon>
        <taxon>Rubricella</taxon>
    </lineage>
</organism>
<evidence type="ECO:0000313" key="3">
    <source>
        <dbReference type="EMBL" id="MBB5515088.1"/>
    </source>
</evidence>
<dbReference type="EMBL" id="JACIJS010000003">
    <property type="protein sequence ID" value="MBB5515088.1"/>
    <property type="molecule type" value="Genomic_DNA"/>
</dbReference>
<feature type="domain" description="GFO/IDH/MocA-like oxidoreductase" evidence="2">
    <location>
        <begin position="134"/>
        <end position="265"/>
    </location>
</feature>
<accession>A0A840WJ01</accession>
<dbReference type="AlphaFoldDB" id="A0A840WJ01"/>
<dbReference type="PANTHER" id="PTHR43708">
    <property type="entry name" value="CONSERVED EXPRESSED OXIDOREDUCTASE (EUROFUNG)"/>
    <property type="match status" value="1"/>
</dbReference>
<keyword evidence="4" id="KW-1185">Reference proteome</keyword>
<name>A0A840WJ01_9RHOB</name>
<dbReference type="InterPro" id="IPR055170">
    <property type="entry name" value="GFO_IDH_MocA-like_dom"/>
</dbReference>
<dbReference type="SUPFAM" id="SSF51735">
    <property type="entry name" value="NAD(P)-binding Rossmann-fold domains"/>
    <property type="match status" value="1"/>
</dbReference>
<proteinExistence type="predicted"/>
<evidence type="ECO:0000259" key="2">
    <source>
        <dbReference type="Pfam" id="PF22725"/>
    </source>
</evidence>
<dbReference type="Proteomes" id="UP000553766">
    <property type="component" value="Unassembled WGS sequence"/>
</dbReference>